<name>A0ABT1MP33_9RHOB</name>
<dbReference type="PANTHER" id="PTHR38600:SF2">
    <property type="entry name" value="SLL0088 PROTEIN"/>
    <property type="match status" value="1"/>
</dbReference>
<protein>
    <submittedName>
        <fullName evidence="2">Metalloregulator ArsR/SmtB family transcription factor</fullName>
    </submittedName>
</protein>
<dbReference type="SUPFAM" id="SSF46785">
    <property type="entry name" value="Winged helix' DNA-binding domain"/>
    <property type="match status" value="1"/>
</dbReference>
<proteinExistence type="predicted"/>
<dbReference type="InterPro" id="IPR036390">
    <property type="entry name" value="WH_DNA-bd_sf"/>
</dbReference>
<dbReference type="InterPro" id="IPR001845">
    <property type="entry name" value="HTH_ArsR_DNA-bd_dom"/>
</dbReference>
<dbReference type="InterPro" id="IPR036388">
    <property type="entry name" value="WH-like_DNA-bd_sf"/>
</dbReference>
<accession>A0ABT1MP33</accession>
<dbReference type="EMBL" id="JAKZEU010000002">
    <property type="protein sequence ID" value="MCQ0970050.1"/>
    <property type="molecule type" value="Genomic_DNA"/>
</dbReference>
<dbReference type="Pfam" id="PF12840">
    <property type="entry name" value="HTH_20"/>
    <property type="match status" value="1"/>
</dbReference>
<dbReference type="Proteomes" id="UP001203945">
    <property type="component" value="Unassembled WGS sequence"/>
</dbReference>
<dbReference type="PROSITE" id="PS50987">
    <property type="entry name" value="HTH_ARSR_2"/>
    <property type="match status" value="1"/>
</dbReference>
<dbReference type="RefSeq" id="WP_255329047.1">
    <property type="nucleotide sequence ID" value="NZ_JAKZEU010000002.1"/>
</dbReference>
<dbReference type="SMART" id="SM00418">
    <property type="entry name" value="HTH_ARSR"/>
    <property type="match status" value="1"/>
</dbReference>
<dbReference type="Gene3D" id="1.10.10.10">
    <property type="entry name" value="Winged helix-like DNA-binding domain superfamily/Winged helix DNA-binding domain"/>
    <property type="match status" value="1"/>
</dbReference>
<comment type="caution">
    <text evidence="2">The sequence shown here is derived from an EMBL/GenBank/DDBJ whole genome shotgun (WGS) entry which is preliminary data.</text>
</comment>
<dbReference type="PANTHER" id="PTHR38600">
    <property type="entry name" value="TRANSCRIPTIONAL REGULATORY PROTEIN"/>
    <property type="match status" value="1"/>
</dbReference>
<gene>
    <name evidence="2" type="ORF">MLD63_06370</name>
</gene>
<sequence>MANLDRLFNALSDPTRRAILQDLRRGPATAGALGAAHPMALPSFMKHLGVLERAGLIETEKQGRTRSCRLAPGALVPVSAWLADQRLLWEERTERLAAFVENHEERR</sequence>
<feature type="domain" description="HTH arsR-type" evidence="1">
    <location>
        <begin position="1"/>
        <end position="90"/>
    </location>
</feature>
<dbReference type="PRINTS" id="PR00778">
    <property type="entry name" value="HTHARSR"/>
</dbReference>
<evidence type="ECO:0000313" key="2">
    <source>
        <dbReference type="EMBL" id="MCQ0970050.1"/>
    </source>
</evidence>
<evidence type="ECO:0000313" key="3">
    <source>
        <dbReference type="Proteomes" id="UP001203945"/>
    </source>
</evidence>
<dbReference type="CDD" id="cd00090">
    <property type="entry name" value="HTH_ARSR"/>
    <property type="match status" value="1"/>
</dbReference>
<keyword evidence="3" id="KW-1185">Reference proteome</keyword>
<dbReference type="NCBIfam" id="NF033788">
    <property type="entry name" value="HTH_metalloreg"/>
    <property type="match status" value="1"/>
</dbReference>
<organism evidence="2 3">
    <name type="scientific">Paracoccus albicereus</name>
    <dbReference type="NCBI Taxonomy" id="2922394"/>
    <lineage>
        <taxon>Bacteria</taxon>
        <taxon>Pseudomonadati</taxon>
        <taxon>Pseudomonadota</taxon>
        <taxon>Alphaproteobacteria</taxon>
        <taxon>Rhodobacterales</taxon>
        <taxon>Paracoccaceae</taxon>
        <taxon>Paracoccus</taxon>
    </lineage>
</organism>
<dbReference type="InterPro" id="IPR011991">
    <property type="entry name" value="ArsR-like_HTH"/>
</dbReference>
<evidence type="ECO:0000259" key="1">
    <source>
        <dbReference type="PROSITE" id="PS50987"/>
    </source>
</evidence>
<reference evidence="2 3" key="1">
    <citation type="submission" date="2022-03" db="EMBL/GenBank/DDBJ databases">
        <authorList>
            <person name="He Y."/>
        </authorList>
    </citation>
    <scope>NUCLEOTIDE SEQUENCE [LARGE SCALE GENOMIC DNA]</scope>
    <source>
        <strain evidence="2 3">TK19116</strain>
    </source>
</reference>